<dbReference type="CDD" id="cd00657">
    <property type="entry name" value="Ferritin_like"/>
    <property type="match status" value="1"/>
</dbReference>
<organism evidence="3 4">
    <name type="scientific">Marasmius oreades</name>
    <name type="common">fairy-ring Marasmius</name>
    <dbReference type="NCBI Taxonomy" id="181124"/>
    <lineage>
        <taxon>Eukaryota</taxon>
        <taxon>Fungi</taxon>
        <taxon>Dikarya</taxon>
        <taxon>Basidiomycota</taxon>
        <taxon>Agaricomycotina</taxon>
        <taxon>Agaricomycetes</taxon>
        <taxon>Agaricomycetidae</taxon>
        <taxon>Agaricales</taxon>
        <taxon>Marasmiineae</taxon>
        <taxon>Marasmiaceae</taxon>
        <taxon>Marasmius</taxon>
    </lineage>
</organism>
<dbReference type="GeneID" id="66073017"/>
<evidence type="ECO:0000313" key="4">
    <source>
        <dbReference type="Proteomes" id="UP001049176"/>
    </source>
</evidence>
<keyword evidence="4" id="KW-1185">Reference proteome</keyword>
<dbReference type="KEGG" id="more:E1B28_003941"/>
<dbReference type="AlphaFoldDB" id="A0A9P7UXK0"/>
<evidence type="ECO:0000313" key="3">
    <source>
        <dbReference type="EMBL" id="KAG7096512.1"/>
    </source>
</evidence>
<name>A0A9P7UXK0_9AGAR</name>
<dbReference type="OrthoDB" id="1001765at2759"/>
<evidence type="ECO:0000256" key="2">
    <source>
        <dbReference type="SAM" id="SignalP"/>
    </source>
</evidence>
<dbReference type="EMBL" id="CM032182">
    <property type="protein sequence ID" value="KAG7096512.1"/>
    <property type="molecule type" value="Genomic_DNA"/>
</dbReference>
<feature type="chain" id="PRO_5040487511" evidence="2">
    <location>
        <begin position="19"/>
        <end position="387"/>
    </location>
</feature>
<keyword evidence="2" id="KW-0732">Signal</keyword>
<dbReference type="InterPro" id="IPR009078">
    <property type="entry name" value="Ferritin-like_SF"/>
</dbReference>
<reference evidence="3" key="1">
    <citation type="journal article" date="2021" name="Genome Biol. Evol.">
        <title>The assembled and annotated genome of the fairy-ring fungus Marasmius oreades.</title>
        <authorList>
            <person name="Hiltunen M."/>
            <person name="Ament-Velasquez S.L."/>
            <person name="Johannesson H."/>
        </authorList>
    </citation>
    <scope>NUCLEOTIDE SEQUENCE</scope>
    <source>
        <strain evidence="3">03SP1</strain>
    </source>
</reference>
<proteinExistence type="predicted"/>
<dbReference type="Proteomes" id="UP001049176">
    <property type="component" value="Chromosome 2"/>
</dbReference>
<comment type="caution">
    <text evidence="3">The sequence shown here is derived from an EMBL/GenBank/DDBJ whole genome shotgun (WGS) entry which is preliminary data.</text>
</comment>
<dbReference type="Pfam" id="PF13668">
    <property type="entry name" value="Ferritin_2"/>
    <property type="match status" value="1"/>
</dbReference>
<feature type="compositionally biased region" description="Low complexity" evidence="1">
    <location>
        <begin position="322"/>
        <end position="331"/>
    </location>
</feature>
<dbReference type="SUPFAM" id="SSF47240">
    <property type="entry name" value="Ferritin-like"/>
    <property type="match status" value="1"/>
</dbReference>
<feature type="region of interest" description="Disordered" evidence="1">
    <location>
        <begin position="314"/>
        <end position="377"/>
    </location>
</feature>
<sequence>MRYSILLAVAAPLAAVYAAPVRRQDRPNIDVTILKFADVLEQLESEFYQKALDKYQPSDFTSAGYAVPDLAIEQLKVIQQDEATHSTVLQAGLAAVGEQPITSCKFNFESALTDVATTMAVARVVEQVGVGAYLGAAPLVTDPVILQAAGSILPIESRHQMMLNVFSGSGTAIPSAFDMPLSPSEVLSIAAPFFDGPCDLGVPANPTLAITNEGAVGPGNKLTFKSDAINGTVSEDKLFCQMLVGGSPASITMPFNDCVVPDDINGPALIFITADSQPLLGNTLDRQTNNGKLVAGPALAFIDTQPQMLGQMVRPSGANSGSTSQTTQTITPEQASKIISGASSTTEGGAQPTGAPVNNGVNNGGKPNLAKGPSADGKIDVLGWSGL</sequence>
<accession>A0A9P7UXK0</accession>
<gene>
    <name evidence="3" type="ORF">E1B28_003941</name>
</gene>
<feature type="signal peptide" evidence="2">
    <location>
        <begin position="1"/>
        <end position="18"/>
    </location>
</feature>
<evidence type="ECO:0000256" key="1">
    <source>
        <dbReference type="SAM" id="MobiDB-lite"/>
    </source>
</evidence>
<dbReference type="RefSeq" id="XP_043012982.1">
    <property type="nucleotide sequence ID" value="XM_043148383.1"/>
</dbReference>
<protein>
    <submittedName>
        <fullName evidence="3">Uncharacterized protein</fullName>
    </submittedName>
</protein>